<organism evidence="1 2">
    <name type="scientific">Clostridium innocuum</name>
    <dbReference type="NCBI Taxonomy" id="1522"/>
    <lineage>
        <taxon>Bacteria</taxon>
        <taxon>Bacillati</taxon>
        <taxon>Bacillota</taxon>
        <taxon>Clostridia</taxon>
        <taxon>Eubacteriales</taxon>
        <taxon>Clostridiaceae</taxon>
        <taxon>Clostridium</taxon>
    </lineage>
</organism>
<comment type="caution">
    <text evidence="1">The sequence shown here is derived from an EMBL/GenBank/DDBJ whole genome shotgun (WGS) entry which is preliminary data.</text>
</comment>
<accession>A0A3E2VVS9</accession>
<gene>
    <name evidence="1" type="ORF">DXA38_12350</name>
</gene>
<reference evidence="1 2" key="1">
    <citation type="submission" date="2018-08" db="EMBL/GenBank/DDBJ databases">
        <title>A genome reference for cultivated species of the human gut microbiota.</title>
        <authorList>
            <person name="Zou Y."/>
            <person name="Xue W."/>
            <person name="Luo G."/>
        </authorList>
    </citation>
    <scope>NUCLEOTIDE SEQUENCE [LARGE SCALE GENOMIC DNA]</scope>
    <source>
        <strain evidence="1 2">OF01-2LB</strain>
    </source>
</reference>
<dbReference type="Proteomes" id="UP000260025">
    <property type="component" value="Unassembled WGS sequence"/>
</dbReference>
<proteinExistence type="predicted"/>
<sequence>MGALFILNYKRMKEKWQVVILHDSCKHFLSIDHYMLTLQRLQLKPLYRNVNVNAVCIMASCTLSQCSNHKTLIYICIFSHE</sequence>
<name>A0A3E2VVS9_CLOIN</name>
<protein>
    <submittedName>
        <fullName evidence="1">Uncharacterized protein</fullName>
    </submittedName>
</protein>
<dbReference type="EMBL" id="QVEV01000017">
    <property type="protein sequence ID" value="RGC14852.1"/>
    <property type="molecule type" value="Genomic_DNA"/>
</dbReference>
<evidence type="ECO:0000313" key="1">
    <source>
        <dbReference type="EMBL" id="RGC14852.1"/>
    </source>
</evidence>
<evidence type="ECO:0000313" key="2">
    <source>
        <dbReference type="Proteomes" id="UP000260025"/>
    </source>
</evidence>
<dbReference type="AlphaFoldDB" id="A0A3E2VVS9"/>